<evidence type="ECO:0000256" key="1">
    <source>
        <dbReference type="SAM" id="MobiDB-lite"/>
    </source>
</evidence>
<name>A0ABN8YDQ1_RANTA</name>
<dbReference type="EMBL" id="OX459955">
    <property type="protein sequence ID" value="CAI9159685.1"/>
    <property type="molecule type" value="Genomic_DNA"/>
</dbReference>
<dbReference type="Proteomes" id="UP001176941">
    <property type="component" value="Chromosome 19"/>
</dbReference>
<gene>
    <name evidence="2" type="ORF">MRATA1EN1_LOCUS8647</name>
</gene>
<accession>A0ABN8YDQ1</accession>
<evidence type="ECO:0000313" key="3">
    <source>
        <dbReference type="Proteomes" id="UP001176941"/>
    </source>
</evidence>
<evidence type="ECO:0000313" key="2">
    <source>
        <dbReference type="EMBL" id="CAI9159685.1"/>
    </source>
</evidence>
<reference evidence="2" key="1">
    <citation type="submission" date="2023-04" db="EMBL/GenBank/DDBJ databases">
        <authorList>
            <consortium name="ELIXIR-Norway"/>
        </authorList>
    </citation>
    <scope>NUCLEOTIDE SEQUENCE [LARGE SCALE GENOMIC DNA]</scope>
</reference>
<proteinExistence type="predicted"/>
<keyword evidence="3" id="KW-1185">Reference proteome</keyword>
<protein>
    <submittedName>
        <fullName evidence="2">Uncharacterized protein</fullName>
    </submittedName>
</protein>
<organism evidence="2 3">
    <name type="scientific">Rangifer tarandus platyrhynchus</name>
    <name type="common">Svalbard reindeer</name>
    <dbReference type="NCBI Taxonomy" id="3082113"/>
    <lineage>
        <taxon>Eukaryota</taxon>
        <taxon>Metazoa</taxon>
        <taxon>Chordata</taxon>
        <taxon>Craniata</taxon>
        <taxon>Vertebrata</taxon>
        <taxon>Euteleostomi</taxon>
        <taxon>Mammalia</taxon>
        <taxon>Eutheria</taxon>
        <taxon>Laurasiatheria</taxon>
        <taxon>Artiodactyla</taxon>
        <taxon>Ruminantia</taxon>
        <taxon>Pecora</taxon>
        <taxon>Cervidae</taxon>
        <taxon>Odocoileinae</taxon>
        <taxon>Rangifer</taxon>
    </lineage>
</organism>
<feature type="region of interest" description="Disordered" evidence="1">
    <location>
        <begin position="79"/>
        <end position="103"/>
    </location>
</feature>
<sequence length="146" mass="16009">MVCTLGPHLPQPTCLSFFCPRGPFQALGLRPLDNLVLFAHPPNQEQTPPWPPQPPCPPHPIPEARTWFSIEVGVGTPKGPLPWPFASPGEAGTPPHPKPRPQFTFHCWEKKEAGAQSVCAPRTKDPGGQSGARVEKLAAPFYKYYT</sequence>